<dbReference type="GO" id="GO:0016757">
    <property type="term" value="F:glycosyltransferase activity"/>
    <property type="evidence" value="ECO:0007669"/>
    <property type="project" value="InterPro"/>
</dbReference>
<dbReference type="GO" id="GO:1901135">
    <property type="term" value="P:carbohydrate derivative metabolic process"/>
    <property type="evidence" value="ECO:0007669"/>
    <property type="project" value="UniProtKB-ARBA"/>
</dbReference>
<evidence type="ECO:0000313" key="4">
    <source>
        <dbReference type="Proteomes" id="UP000257039"/>
    </source>
</evidence>
<gene>
    <name evidence="3" type="ORF">B9G39_02860</name>
</gene>
<dbReference type="InterPro" id="IPR001296">
    <property type="entry name" value="Glyco_trans_1"/>
</dbReference>
<keyword evidence="3" id="KW-0808">Transferase</keyword>
<sequence length="370" mass="42702">MDRIKILQLQQKYYVRTSDLHEEIIKALPEKDYEVTAAYFTGEPTRDDMVTIAEKKKYFNLSKKQMKGFRFKAIYQLWKYCRDKAFDVVITHRFKSYDVMLIANKLLKVRNCISVVHGIGDFDRIYRRLISNLFIDEKWTIIAVSQTVKEYLIKQCKCFNDNNVKVIPNAVDLEYIESNMLEKNVARQELGISESDIIIGTIGRLVKVKGHEYLIKSFAKVLQENSKIKLLIVGGGGLESSLRSLVEELGISEKVLFVGEIFNAYKLLKAFDLFVLPSLEEGMPLVLFEALIAKVPIISTNVGGIPEVLNTDVAKLIPPRDIDSLTDKMKEILDLSVCERENIINNSYHYVKENHSIQKYREQYRNIIDI</sequence>
<feature type="domain" description="Glycosyltransferase subfamily 4-like N-terminal" evidence="2">
    <location>
        <begin position="23"/>
        <end position="174"/>
    </location>
</feature>
<dbReference type="PANTHER" id="PTHR12526">
    <property type="entry name" value="GLYCOSYLTRANSFERASE"/>
    <property type="match status" value="1"/>
</dbReference>
<dbReference type="Pfam" id="PF13439">
    <property type="entry name" value="Glyco_transf_4"/>
    <property type="match status" value="1"/>
</dbReference>
<dbReference type="SUPFAM" id="SSF53756">
    <property type="entry name" value="UDP-Glycosyltransferase/glycogen phosphorylase"/>
    <property type="match status" value="1"/>
</dbReference>
<dbReference type="InterPro" id="IPR028098">
    <property type="entry name" value="Glyco_trans_4-like_N"/>
</dbReference>
<dbReference type="RefSeq" id="WP_094785969.1">
    <property type="nucleotide sequence ID" value="NZ_NDXW01000001.1"/>
</dbReference>
<dbReference type="EMBL" id="NDXW01000001">
    <property type="protein sequence ID" value="RDH42468.1"/>
    <property type="molecule type" value="Genomic_DNA"/>
</dbReference>
<evidence type="ECO:0000259" key="2">
    <source>
        <dbReference type="Pfam" id="PF13439"/>
    </source>
</evidence>
<proteinExistence type="predicted"/>
<dbReference type="Proteomes" id="UP000257039">
    <property type="component" value="Unassembled WGS sequence"/>
</dbReference>
<keyword evidence="4" id="KW-1185">Reference proteome</keyword>
<evidence type="ECO:0000259" key="1">
    <source>
        <dbReference type="Pfam" id="PF00534"/>
    </source>
</evidence>
<organism evidence="3 4">
    <name type="scientific">Zooshikella ganghwensis</name>
    <dbReference type="NCBI Taxonomy" id="202772"/>
    <lineage>
        <taxon>Bacteria</taxon>
        <taxon>Pseudomonadati</taxon>
        <taxon>Pseudomonadota</taxon>
        <taxon>Gammaproteobacteria</taxon>
        <taxon>Oceanospirillales</taxon>
        <taxon>Zooshikellaceae</taxon>
        <taxon>Zooshikella</taxon>
    </lineage>
</organism>
<reference evidence="3 4" key="1">
    <citation type="submission" date="2017-04" db="EMBL/GenBank/DDBJ databases">
        <title>Draft genome sequence of Zooshikella ganghwensis VG4 isolated from Red Sea sediments.</title>
        <authorList>
            <person name="Rehman Z."/>
            <person name="Alam I."/>
            <person name="Kamau A."/>
            <person name="Bajic V."/>
            <person name="Leiknes T."/>
        </authorList>
    </citation>
    <scope>NUCLEOTIDE SEQUENCE [LARGE SCALE GENOMIC DNA]</scope>
    <source>
        <strain evidence="3 4">VG4</strain>
    </source>
</reference>
<dbReference type="AlphaFoldDB" id="A0A4P9VH29"/>
<accession>A0A4P9VH29</accession>
<comment type="caution">
    <text evidence="3">The sequence shown here is derived from an EMBL/GenBank/DDBJ whole genome shotgun (WGS) entry which is preliminary data.</text>
</comment>
<dbReference type="Pfam" id="PF00534">
    <property type="entry name" value="Glycos_transf_1"/>
    <property type="match status" value="1"/>
</dbReference>
<protein>
    <submittedName>
        <fullName evidence="3">Glycosyltransferase</fullName>
    </submittedName>
</protein>
<name>A0A4P9VH29_9GAMM</name>
<dbReference type="Gene3D" id="3.40.50.2000">
    <property type="entry name" value="Glycogen Phosphorylase B"/>
    <property type="match status" value="2"/>
</dbReference>
<feature type="domain" description="Glycosyl transferase family 1" evidence="1">
    <location>
        <begin position="185"/>
        <end position="348"/>
    </location>
</feature>
<evidence type="ECO:0000313" key="3">
    <source>
        <dbReference type="EMBL" id="RDH42468.1"/>
    </source>
</evidence>
<dbReference type="PANTHER" id="PTHR12526:SF630">
    <property type="entry name" value="GLYCOSYLTRANSFERASE"/>
    <property type="match status" value="1"/>
</dbReference>